<accession>A0A839U0Q2</accession>
<dbReference type="RefSeq" id="WP_183585848.1">
    <property type="nucleotide sequence ID" value="NZ_JACHXJ010000006.1"/>
</dbReference>
<dbReference type="Proteomes" id="UP000517523">
    <property type="component" value="Unassembled WGS sequence"/>
</dbReference>
<name>A0A839U0Q2_9BACL</name>
<dbReference type="EMBL" id="JACHXJ010000006">
    <property type="protein sequence ID" value="MBB3131218.1"/>
    <property type="molecule type" value="Genomic_DNA"/>
</dbReference>
<evidence type="ECO:0000313" key="2">
    <source>
        <dbReference type="Proteomes" id="UP000517523"/>
    </source>
</evidence>
<gene>
    <name evidence="1" type="ORF">FHS19_005938</name>
</gene>
<evidence type="ECO:0000313" key="1">
    <source>
        <dbReference type="EMBL" id="MBB3131218.1"/>
    </source>
</evidence>
<reference evidence="1 2" key="1">
    <citation type="submission" date="2020-08" db="EMBL/GenBank/DDBJ databases">
        <title>Genomic Encyclopedia of Type Strains, Phase III (KMG-III): the genomes of soil and plant-associated and newly described type strains.</title>
        <authorList>
            <person name="Whitman W."/>
        </authorList>
    </citation>
    <scope>NUCLEOTIDE SEQUENCE [LARGE SCALE GENOMIC DNA]</scope>
    <source>
        <strain evidence="1 2">CECT 5831</strain>
    </source>
</reference>
<sequence>MYRCYEKGYAYEDGSAVAAGPEEEAQLPCEGAIPASLEPPLNGLGHQIKFTTRHLPA</sequence>
<proteinExistence type="predicted"/>
<comment type="caution">
    <text evidence="1">The sequence shown here is derived from an EMBL/GenBank/DDBJ whole genome shotgun (WGS) entry which is preliminary data.</text>
</comment>
<protein>
    <submittedName>
        <fullName evidence="1">Uncharacterized protein</fullName>
    </submittedName>
</protein>
<organism evidence="1 2">
    <name type="scientific">Paenibacillus rhizosphaerae</name>
    <dbReference type="NCBI Taxonomy" id="297318"/>
    <lineage>
        <taxon>Bacteria</taxon>
        <taxon>Bacillati</taxon>
        <taxon>Bacillota</taxon>
        <taxon>Bacilli</taxon>
        <taxon>Bacillales</taxon>
        <taxon>Paenibacillaceae</taxon>
        <taxon>Paenibacillus</taxon>
    </lineage>
</organism>
<dbReference type="AlphaFoldDB" id="A0A839U0Q2"/>